<dbReference type="OrthoDB" id="3469466at2759"/>
<gene>
    <name evidence="1" type="ORF">HMPREF1541_07998</name>
</gene>
<dbReference type="AlphaFoldDB" id="W2RL08"/>
<name>W2RL08_CYPE1</name>
<dbReference type="GeneID" id="19975337"/>
<keyword evidence="2" id="KW-1185">Reference proteome</keyword>
<organism evidence="1 2">
    <name type="scientific">Cyphellophora europaea (strain CBS 101466)</name>
    <name type="common">Phialophora europaea</name>
    <dbReference type="NCBI Taxonomy" id="1220924"/>
    <lineage>
        <taxon>Eukaryota</taxon>
        <taxon>Fungi</taxon>
        <taxon>Dikarya</taxon>
        <taxon>Ascomycota</taxon>
        <taxon>Pezizomycotina</taxon>
        <taxon>Eurotiomycetes</taxon>
        <taxon>Chaetothyriomycetidae</taxon>
        <taxon>Chaetothyriales</taxon>
        <taxon>Cyphellophoraceae</taxon>
        <taxon>Cyphellophora</taxon>
    </lineage>
</organism>
<dbReference type="InParanoid" id="W2RL08"/>
<dbReference type="EMBL" id="KB822724">
    <property type="protein sequence ID" value="ETN37010.1"/>
    <property type="molecule type" value="Genomic_DNA"/>
</dbReference>
<protein>
    <submittedName>
        <fullName evidence="1">Uncharacterized protein</fullName>
    </submittedName>
</protein>
<sequence>MANPKTACSDDNILAVLSLANHRLLDDVNPLQGPPSTVAQGPFKSMRLLNLYGGPIDFDEAHDAGVAKMTEVRGGLHALRLPGIAEMMS</sequence>
<proteinExistence type="predicted"/>
<accession>W2RL08</accession>
<dbReference type="VEuPathDB" id="FungiDB:HMPREF1541_07998"/>
<dbReference type="Proteomes" id="UP000030752">
    <property type="component" value="Unassembled WGS sequence"/>
</dbReference>
<dbReference type="RefSeq" id="XP_008720542.1">
    <property type="nucleotide sequence ID" value="XM_008722320.1"/>
</dbReference>
<dbReference type="HOGENOM" id="CLU_2454688_0_0_1"/>
<evidence type="ECO:0000313" key="1">
    <source>
        <dbReference type="EMBL" id="ETN37010.1"/>
    </source>
</evidence>
<reference evidence="1 2" key="1">
    <citation type="submission" date="2013-03" db="EMBL/GenBank/DDBJ databases">
        <title>The Genome Sequence of Phialophora europaea CBS 101466.</title>
        <authorList>
            <consortium name="The Broad Institute Genomics Platform"/>
            <person name="Cuomo C."/>
            <person name="de Hoog S."/>
            <person name="Gorbushina A."/>
            <person name="Walker B."/>
            <person name="Young S.K."/>
            <person name="Zeng Q."/>
            <person name="Gargeya S."/>
            <person name="Fitzgerald M."/>
            <person name="Haas B."/>
            <person name="Abouelleil A."/>
            <person name="Allen A.W."/>
            <person name="Alvarado L."/>
            <person name="Arachchi H.M."/>
            <person name="Berlin A.M."/>
            <person name="Chapman S.B."/>
            <person name="Gainer-Dewar J."/>
            <person name="Goldberg J."/>
            <person name="Griggs A."/>
            <person name="Gujja S."/>
            <person name="Hansen M."/>
            <person name="Howarth C."/>
            <person name="Imamovic A."/>
            <person name="Ireland A."/>
            <person name="Larimer J."/>
            <person name="McCowan C."/>
            <person name="Murphy C."/>
            <person name="Pearson M."/>
            <person name="Poon T.W."/>
            <person name="Priest M."/>
            <person name="Roberts A."/>
            <person name="Saif S."/>
            <person name="Shea T."/>
            <person name="Sisk P."/>
            <person name="Sykes S."/>
            <person name="Wortman J."/>
            <person name="Nusbaum C."/>
            <person name="Birren B."/>
        </authorList>
    </citation>
    <scope>NUCLEOTIDE SEQUENCE [LARGE SCALE GENOMIC DNA]</scope>
    <source>
        <strain evidence="1 2">CBS 101466</strain>
    </source>
</reference>
<evidence type="ECO:0000313" key="2">
    <source>
        <dbReference type="Proteomes" id="UP000030752"/>
    </source>
</evidence>